<dbReference type="RefSeq" id="WP_152803226.1">
    <property type="nucleotide sequence ID" value="NZ_WHNX01000009.1"/>
</dbReference>
<evidence type="ECO:0000313" key="1">
    <source>
        <dbReference type="EMBL" id="MPW25601.1"/>
    </source>
</evidence>
<accession>A0A6A7K8F6</accession>
<comment type="caution">
    <text evidence="1">The sequence shown here is derived from an EMBL/GenBank/DDBJ whole genome shotgun (WGS) entry which is preliminary data.</text>
</comment>
<evidence type="ECO:0000313" key="2">
    <source>
        <dbReference type="Proteomes" id="UP000440004"/>
    </source>
</evidence>
<proteinExistence type="predicted"/>
<gene>
    <name evidence="1" type="ORF">GC105_07340</name>
</gene>
<dbReference type="EMBL" id="WHNX01000009">
    <property type="protein sequence ID" value="MPW25601.1"/>
    <property type="molecule type" value="Genomic_DNA"/>
</dbReference>
<organism evidence="1 2">
    <name type="scientific">Alkalibaculum sporogenes</name>
    <dbReference type="NCBI Taxonomy" id="2655001"/>
    <lineage>
        <taxon>Bacteria</taxon>
        <taxon>Bacillati</taxon>
        <taxon>Bacillota</taxon>
        <taxon>Clostridia</taxon>
        <taxon>Eubacteriales</taxon>
        <taxon>Eubacteriaceae</taxon>
        <taxon>Alkalibaculum</taxon>
    </lineage>
</organism>
<sequence length="112" mass="12905">MIANDENYLINDNYRQVKSDAYIKYVLPYEKVVNIINCVYEINTESLSTDGFNFFNTNNIKPIDNLTANAVESFYATVNQASTEHVNSLTNLSQNEKEKHLEMLCSTSLEYF</sequence>
<reference evidence="1 2" key="1">
    <citation type="submission" date="2019-10" db="EMBL/GenBank/DDBJ databases">
        <title>Alkalibaculum tamaniensis sp.nov., a new alkaliphilic acetogen, isolated on methoxylated aromatics from a mud volcano.</title>
        <authorList>
            <person name="Khomyakova M.A."/>
            <person name="Merkel A.Y."/>
            <person name="Bonch-Osmolovskaya E.A."/>
            <person name="Slobodkin A.I."/>
        </authorList>
    </citation>
    <scope>NUCLEOTIDE SEQUENCE [LARGE SCALE GENOMIC DNA]</scope>
    <source>
        <strain evidence="1 2">M08DMB</strain>
    </source>
</reference>
<protein>
    <submittedName>
        <fullName evidence="1">Uncharacterized protein</fullName>
    </submittedName>
</protein>
<keyword evidence="2" id="KW-1185">Reference proteome</keyword>
<name>A0A6A7K8F6_9FIRM</name>
<dbReference type="AlphaFoldDB" id="A0A6A7K8F6"/>
<dbReference type="Proteomes" id="UP000440004">
    <property type="component" value="Unassembled WGS sequence"/>
</dbReference>